<comment type="subcellular location">
    <subcellularLocation>
        <location evidence="9">Nucleus</location>
    </subcellularLocation>
</comment>
<dbReference type="Pfam" id="PF13499">
    <property type="entry name" value="EF-hand_7"/>
    <property type="match status" value="1"/>
</dbReference>
<gene>
    <name evidence="13" type="ORF">K7X08_031658</name>
</gene>
<evidence type="ECO:0000256" key="10">
    <source>
        <dbReference type="SAM" id="MobiDB-lite"/>
    </source>
</evidence>
<keyword evidence="6 9" id="KW-0238">DNA-binding</keyword>
<evidence type="ECO:0000256" key="6">
    <source>
        <dbReference type="ARBA" id="ARBA00023125"/>
    </source>
</evidence>
<evidence type="ECO:0000256" key="8">
    <source>
        <dbReference type="ARBA" id="ARBA00023242"/>
    </source>
</evidence>
<feature type="domain" description="EF-hand" evidence="11">
    <location>
        <begin position="543"/>
        <end position="578"/>
    </location>
</feature>
<dbReference type="CDD" id="cd00051">
    <property type="entry name" value="EFh"/>
    <property type="match status" value="1"/>
</dbReference>
<evidence type="ECO:0000313" key="14">
    <source>
        <dbReference type="Proteomes" id="UP001152561"/>
    </source>
</evidence>
<dbReference type="GO" id="GO:0005509">
    <property type="term" value="F:calcium ion binding"/>
    <property type="evidence" value="ECO:0007669"/>
    <property type="project" value="InterPro"/>
</dbReference>
<dbReference type="SMART" id="SM00054">
    <property type="entry name" value="EFh"/>
    <property type="match status" value="3"/>
</dbReference>
<keyword evidence="8 9" id="KW-0539">Nucleus</keyword>
<dbReference type="OrthoDB" id="1927254at2759"/>
<keyword evidence="2 9" id="KW-0863">Zinc-finger</keyword>
<protein>
    <submittedName>
        <fullName evidence="13">Uncharacterized protein</fullName>
    </submittedName>
</protein>
<evidence type="ECO:0000313" key="13">
    <source>
        <dbReference type="EMBL" id="KAJ8563206.1"/>
    </source>
</evidence>
<evidence type="ECO:0000256" key="5">
    <source>
        <dbReference type="ARBA" id="ARBA00023015"/>
    </source>
</evidence>
<feature type="domain" description="Dof-type" evidence="12">
    <location>
        <begin position="144"/>
        <end position="198"/>
    </location>
</feature>
<dbReference type="PROSITE" id="PS50222">
    <property type="entry name" value="EF_HAND_2"/>
    <property type="match status" value="2"/>
</dbReference>
<dbReference type="InterPro" id="IPR003851">
    <property type="entry name" value="Znf_Dof"/>
</dbReference>
<feature type="domain" description="EF-hand" evidence="11">
    <location>
        <begin position="580"/>
        <end position="614"/>
    </location>
</feature>
<evidence type="ECO:0000256" key="1">
    <source>
        <dbReference type="ARBA" id="ARBA00022723"/>
    </source>
</evidence>
<dbReference type="PROSITE" id="PS50884">
    <property type="entry name" value="ZF_DOF_2"/>
    <property type="match status" value="1"/>
</dbReference>
<feature type="compositionally biased region" description="Polar residues" evidence="10">
    <location>
        <begin position="96"/>
        <end position="108"/>
    </location>
</feature>
<keyword evidence="7" id="KW-0804">Transcription</keyword>
<dbReference type="PANTHER" id="PTHR31089">
    <property type="entry name" value="CYCLIC DOF FACTOR 2"/>
    <property type="match status" value="1"/>
</dbReference>
<evidence type="ECO:0000259" key="12">
    <source>
        <dbReference type="PROSITE" id="PS50884"/>
    </source>
</evidence>
<evidence type="ECO:0000256" key="2">
    <source>
        <dbReference type="ARBA" id="ARBA00022771"/>
    </source>
</evidence>
<sequence>MTCDSEIKLFGKILPVYVSGKYSGAGGSSCVRYVGSGSGFDDDRCLEDCKARSVEKDEGSENENQEPEKDDITGELSETKLEDGDQNQMMEELENPKTSSESENSAKSPTDEDSQAVKSSETESEPINATNSEQSNLKKPNKILPCPRCNSSDTKFCYYNNNNVNQPRHFCRSCQRYWTAGGTMRNLPVGAGLRKNKNLASHYRHISISEGLLGARIESPNGLIHHPIFKPNGTILSFGPDLPLCESMASPNGIQNGIHKAEVKNSSCNGGDNGDECYKGSSIPTPNMMMDEGKRESHEAVKHNINVIPSPAPYLHGVPWPFPWNAAVPMSAICPIGFPMPFFPTPYWNCSVPPWSNPWLTPSLRTANEKTSGSDPISPLGKRSREGDLLKPSDHDGKEQSEKKNSERSVLVPKTLRIDDPDEAAKSSIWSTLGIKYDSASRGEFFKALQPKSDDKEFCSSLSSLFRAILLVFTPCNKSNNAKSSSKAKNCGPEKIVNDKALLEEDVEIVLDRLMNFCNQNGDKNIDEVELAEVFDSLDEKEPCLEEVKEAFDMFDENKDGYIDANELKKIICKMGFLEFSMLDCKRMILPLDENKDGKIEFGEFVKLVEHIYH</sequence>
<keyword evidence="3" id="KW-0862">Zinc</keyword>
<dbReference type="AlphaFoldDB" id="A0A9Q1MM26"/>
<dbReference type="InterPro" id="IPR045174">
    <property type="entry name" value="Dof"/>
</dbReference>
<dbReference type="GO" id="GO:0003700">
    <property type="term" value="F:DNA-binding transcription factor activity"/>
    <property type="evidence" value="ECO:0007669"/>
    <property type="project" value="InterPro"/>
</dbReference>
<dbReference type="PROSITE" id="PS00018">
    <property type="entry name" value="EF_HAND_1"/>
    <property type="match status" value="2"/>
</dbReference>
<dbReference type="EMBL" id="JAJAGQ010000005">
    <property type="protein sequence ID" value="KAJ8563206.1"/>
    <property type="molecule type" value="Genomic_DNA"/>
</dbReference>
<dbReference type="InterPro" id="IPR018247">
    <property type="entry name" value="EF_Hand_1_Ca_BS"/>
</dbReference>
<feature type="compositionally biased region" description="Basic and acidic residues" evidence="10">
    <location>
        <begin position="383"/>
        <end position="407"/>
    </location>
</feature>
<dbReference type="Gene3D" id="1.10.238.10">
    <property type="entry name" value="EF-hand"/>
    <property type="match status" value="1"/>
</dbReference>
<dbReference type="GO" id="GO:0003677">
    <property type="term" value="F:DNA binding"/>
    <property type="evidence" value="ECO:0007669"/>
    <property type="project" value="UniProtKB-UniRule"/>
</dbReference>
<evidence type="ECO:0000256" key="9">
    <source>
        <dbReference type="PROSITE-ProRule" id="PRU00071"/>
    </source>
</evidence>
<dbReference type="InterPro" id="IPR002048">
    <property type="entry name" value="EF_hand_dom"/>
</dbReference>
<keyword evidence="14" id="KW-1185">Reference proteome</keyword>
<comment type="caution">
    <text evidence="13">The sequence shown here is derived from an EMBL/GenBank/DDBJ whole genome shotgun (WGS) entry which is preliminary data.</text>
</comment>
<feature type="region of interest" description="Disordered" evidence="10">
    <location>
        <begin position="366"/>
        <end position="415"/>
    </location>
</feature>
<feature type="compositionally biased region" description="Polar residues" evidence="10">
    <location>
        <begin position="125"/>
        <end position="138"/>
    </location>
</feature>
<feature type="region of interest" description="Disordered" evidence="10">
    <location>
        <begin position="52"/>
        <end position="144"/>
    </location>
</feature>
<keyword evidence="4" id="KW-0106">Calcium</keyword>
<name>A0A9Q1MM26_9SOLA</name>
<organism evidence="13 14">
    <name type="scientific">Anisodus acutangulus</name>
    <dbReference type="NCBI Taxonomy" id="402998"/>
    <lineage>
        <taxon>Eukaryota</taxon>
        <taxon>Viridiplantae</taxon>
        <taxon>Streptophyta</taxon>
        <taxon>Embryophyta</taxon>
        <taxon>Tracheophyta</taxon>
        <taxon>Spermatophyta</taxon>
        <taxon>Magnoliopsida</taxon>
        <taxon>eudicotyledons</taxon>
        <taxon>Gunneridae</taxon>
        <taxon>Pentapetalae</taxon>
        <taxon>asterids</taxon>
        <taxon>lamiids</taxon>
        <taxon>Solanales</taxon>
        <taxon>Solanaceae</taxon>
        <taxon>Solanoideae</taxon>
        <taxon>Hyoscyameae</taxon>
        <taxon>Anisodus</taxon>
    </lineage>
</organism>
<dbReference type="GO" id="GO:0008270">
    <property type="term" value="F:zinc ion binding"/>
    <property type="evidence" value="ECO:0007669"/>
    <property type="project" value="UniProtKB-KW"/>
</dbReference>
<evidence type="ECO:0000256" key="3">
    <source>
        <dbReference type="ARBA" id="ARBA00022833"/>
    </source>
</evidence>
<dbReference type="GO" id="GO:0005634">
    <property type="term" value="C:nucleus"/>
    <property type="evidence" value="ECO:0007669"/>
    <property type="project" value="UniProtKB-SubCell"/>
</dbReference>
<evidence type="ECO:0000259" key="11">
    <source>
        <dbReference type="PROSITE" id="PS50222"/>
    </source>
</evidence>
<reference evidence="14" key="1">
    <citation type="journal article" date="2023" name="Proc. Natl. Acad. Sci. U.S.A.">
        <title>Genomic and structural basis for evolution of tropane alkaloid biosynthesis.</title>
        <authorList>
            <person name="Wanga Y.-J."/>
            <person name="Taina T."/>
            <person name="Yua J.-Y."/>
            <person name="Lia J."/>
            <person name="Xua B."/>
            <person name="Chenc J."/>
            <person name="D'Auriad J.C."/>
            <person name="Huanga J.-P."/>
            <person name="Huanga S.-X."/>
        </authorList>
    </citation>
    <scope>NUCLEOTIDE SEQUENCE [LARGE SCALE GENOMIC DNA]</scope>
    <source>
        <strain evidence="14">cv. KIB-2019</strain>
    </source>
</reference>
<evidence type="ECO:0000256" key="4">
    <source>
        <dbReference type="ARBA" id="ARBA00022837"/>
    </source>
</evidence>
<accession>A0A9Q1MM26</accession>
<dbReference type="Pfam" id="PF02701">
    <property type="entry name" value="Zn_ribbon_Dof"/>
    <property type="match status" value="1"/>
</dbReference>
<dbReference type="InterPro" id="IPR011992">
    <property type="entry name" value="EF-hand-dom_pair"/>
</dbReference>
<dbReference type="PANTHER" id="PTHR31089:SF36">
    <property type="entry name" value="CYCLIC DOF FACTOR 3-LIKE"/>
    <property type="match status" value="1"/>
</dbReference>
<evidence type="ECO:0000256" key="7">
    <source>
        <dbReference type="ARBA" id="ARBA00023163"/>
    </source>
</evidence>
<dbReference type="Proteomes" id="UP001152561">
    <property type="component" value="Unassembled WGS sequence"/>
</dbReference>
<feature type="compositionally biased region" description="Basic and acidic residues" evidence="10">
    <location>
        <begin position="66"/>
        <end position="83"/>
    </location>
</feature>
<proteinExistence type="predicted"/>
<dbReference type="SUPFAM" id="SSF47473">
    <property type="entry name" value="EF-hand"/>
    <property type="match status" value="1"/>
</dbReference>
<dbReference type="PROSITE" id="PS01361">
    <property type="entry name" value="ZF_DOF_1"/>
    <property type="match status" value="1"/>
</dbReference>
<keyword evidence="1" id="KW-0479">Metal-binding</keyword>
<feature type="compositionally biased region" description="Polar residues" evidence="10">
    <location>
        <begin position="366"/>
        <end position="375"/>
    </location>
</feature>
<keyword evidence="5" id="KW-0805">Transcription regulation</keyword>